<evidence type="ECO:0000313" key="2">
    <source>
        <dbReference type="Proteomes" id="UP000233556"/>
    </source>
</evidence>
<dbReference type="OrthoDB" id="21144at2759"/>
<proteinExistence type="predicted"/>
<dbReference type="PANTHER" id="PTHR33332">
    <property type="entry name" value="REVERSE TRANSCRIPTASE DOMAIN-CONTAINING PROTEIN"/>
    <property type="match status" value="1"/>
</dbReference>
<gene>
    <name evidence="1" type="ORF">llap_4261</name>
</gene>
<organism evidence="1 2">
    <name type="scientific">Limosa lapponica baueri</name>
    <dbReference type="NCBI Taxonomy" id="1758121"/>
    <lineage>
        <taxon>Eukaryota</taxon>
        <taxon>Metazoa</taxon>
        <taxon>Chordata</taxon>
        <taxon>Craniata</taxon>
        <taxon>Vertebrata</taxon>
        <taxon>Euteleostomi</taxon>
        <taxon>Archelosauria</taxon>
        <taxon>Archosauria</taxon>
        <taxon>Dinosauria</taxon>
        <taxon>Saurischia</taxon>
        <taxon>Theropoda</taxon>
        <taxon>Coelurosauria</taxon>
        <taxon>Aves</taxon>
        <taxon>Neognathae</taxon>
        <taxon>Neoaves</taxon>
        <taxon>Charadriiformes</taxon>
        <taxon>Scolopacidae</taxon>
        <taxon>Limosa</taxon>
    </lineage>
</organism>
<dbReference type="Proteomes" id="UP000233556">
    <property type="component" value="Unassembled WGS sequence"/>
</dbReference>
<dbReference type="EMBL" id="KZ505760">
    <property type="protein sequence ID" value="PKU45438.1"/>
    <property type="molecule type" value="Genomic_DNA"/>
</dbReference>
<accession>A0A2I0UHC3</accession>
<sequence>MQYAKKMRFVYAKPYFFASDQQGYHSLLRKKIQRIFINDLDEGTECILSKFADDTKLGELADTPEGCATIQRDLDRLESWAWKNLMRFNKGKCRVLHLGRKNARHQ</sequence>
<dbReference type="GO" id="GO:0003964">
    <property type="term" value="F:RNA-directed DNA polymerase activity"/>
    <property type="evidence" value="ECO:0007669"/>
    <property type="project" value="UniProtKB-KW"/>
</dbReference>
<reference evidence="2" key="1">
    <citation type="submission" date="2017-11" db="EMBL/GenBank/DDBJ databases">
        <authorList>
            <person name="Lima N.C."/>
            <person name="Parody-Merino A.M."/>
            <person name="Battley P.F."/>
            <person name="Fidler A.E."/>
            <person name="Prosdocimi F."/>
        </authorList>
    </citation>
    <scope>NUCLEOTIDE SEQUENCE [LARGE SCALE GENOMIC DNA]</scope>
</reference>
<keyword evidence="2" id="KW-1185">Reference proteome</keyword>
<evidence type="ECO:0000313" key="1">
    <source>
        <dbReference type="EMBL" id="PKU45438.1"/>
    </source>
</evidence>
<reference evidence="2" key="2">
    <citation type="submission" date="2017-12" db="EMBL/GenBank/DDBJ databases">
        <title>Genome sequence of the Bar-tailed Godwit (Limosa lapponica baueri).</title>
        <authorList>
            <person name="Lima N.C.B."/>
            <person name="Parody-Merino A.M."/>
            <person name="Battley P.F."/>
            <person name="Fidler A.E."/>
            <person name="Prosdocimi F."/>
        </authorList>
    </citation>
    <scope>NUCLEOTIDE SEQUENCE [LARGE SCALE GENOMIC DNA]</scope>
</reference>
<dbReference type="AlphaFoldDB" id="A0A2I0UHC3"/>
<keyword evidence="1" id="KW-0548">Nucleotidyltransferase</keyword>
<keyword evidence="1" id="KW-0695">RNA-directed DNA polymerase</keyword>
<protein>
    <submittedName>
        <fullName evidence="1">Rna-directed dna polymerase from mobile element jockey-like</fullName>
    </submittedName>
</protein>
<name>A0A2I0UHC3_LIMLA</name>
<keyword evidence="1" id="KW-0808">Transferase</keyword>